<proteinExistence type="predicted"/>
<organism evidence="1 2">
    <name type="scientific">Hyalomma asiaticum</name>
    <name type="common">Tick</name>
    <dbReference type="NCBI Taxonomy" id="266040"/>
    <lineage>
        <taxon>Eukaryota</taxon>
        <taxon>Metazoa</taxon>
        <taxon>Ecdysozoa</taxon>
        <taxon>Arthropoda</taxon>
        <taxon>Chelicerata</taxon>
        <taxon>Arachnida</taxon>
        <taxon>Acari</taxon>
        <taxon>Parasitiformes</taxon>
        <taxon>Ixodida</taxon>
        <taxon>Ixodoidea</taxon>
        <taxon>Ixodidae</taxon>
        <taxon>Hyalomminae</taxon>
        <taxon>Hyalomma</taxon>
    </lineage>
</organism>
<dbReference type="Proteomes" id="UP000821845">
    <property type="component" value="Chromosome 9"/>
</dbReference>
<comment type="caution">
    <text evidence="1">The sequence shown here is derived from an EMBL/GenBank/DDBJ whole genome shotgun (WGS) entry which is preliminary data.</text>
</comment>
<name>A0ACB7RQ77_HYAAI</name>
<evidence type="ECO:0000313" key="2">
    <source>
        <dbReference type="Proteomes" id="UP000821845"/>
    </source>
</evidence>
<reference evidence="1" key="1">
    <citation type="submission" date="2020-05" db="EMBL/GenBank/DDBJ databases">
        <title>Large-scale comparative analyses of tick genomes elucidate their genetic diversity and vector capacities.</title>
        <authorList>
            <person name="Jia N."/>
            <person name="Wang J."/>
            <person name="Shi W."/>
            <person name="Du L."/>
            <person name="Sun Y."/>
            <person name="Zhan W."/>
            <person name="Jiang J."/>
            <person name="Wang Q."/>
            <person name="Zhang B."/>
            <person name="Ji P."/>
            <person name="Sakyi L.B."/>
            <person name="Cui X."/>
            <person name="Yuan T."/>
            <person name="Jiang B."/>
            <person name="Yang W."/>
            <person name="Lam T.T.-Y."/>
            <person name="Chang Q."/>
            <person name="Ding S."/>
            <person name="Wang X."/>
            <person name="Zhu J."/>
            <person name="Ruan X."/>
            <person name="Zhao L."/>
            <person name="Wei J."/>
            <person name="Que T."/>
            <person name="Du C."/>
            <person name="Cheng J."/>
            <person name="Dai P."/>
            <person name="Han X."/>
            <person name="Huang E."/>
            <person name="Gao Y."/>
            <person name="Liu J."/>
            <person name="Shao H."/>
            <person name="Ye R."/>
            <person name="Li L."/>
            <person name="Wei W."/>
            <person name="Wang X."/>
            <person name="Wang C."/>
            <person name="Yang T."/>
            <person name="Huo Q."/>
            <person name="Li W."/>
            <person name="Guo W."/>
            <person name="Chen H."/>
            <person name="Zhou L."/>
            <person name="Ni X."/>
            <person name="Tian J."/>
            <person name="Zhou Y."/>
            <person name="Sheng Y."/>
            <person name="Liu T."/>
            <person name="Pan Y."/>
            <person name="Xia L."/>
            <person name="Li J."/>
            <person name="Zhao F."/>
            <person name="Cao W."/>
        </authorList>
    </citation>
    <scope>NUCLEOTIDE SEQUENCE</scope>
    <source>
        <strain evidence="1">Hyas-2018</strain>
    </source>
</reference>
<sequence length="470" mass="50668">MAATNLRGYDPTTLAWKAVTAQMPEDSVPRTDIVDEGLCTVVTLRKRLEQRKAVKALATDKPTSAKTPLKTSRVSWRPAAMPRISADDFTIVLKLRVTVDLKATFQLDQRGGGRGVNTVHEQTCASLKTKMKLAGKVGKTSVALLTFKSHQVPRFVHYNSVTTPVREYKCTIPACYRCGMVGHRVWLYPHPNDQRCGHCGQVVGATDEGMAPHDCKPSCLVCGEGHLTGSQACEARFRRMQQPCGHRGDRGSPQQRPTPKTQGRQRGAKNQTPKDPASGRSSLANATENVSHDSRDQGGPRLQAGEFLSLSAANGIRPPAKKISFQVGRGARVASSSHCPSPASSPKFLDLKQELAALRAQNAQLLAKIATLEAGSTPVTSSSPPPYIEITLSAQKPERMCTAPSVSEPCNTEECFQAIESDGSRNDDSRGGSSNEDPINLLPPDYRIEHTLSQNAKATDAPLSADNTAA</sequence>
<evidence type="ECO:0000313" key="1">
    <source>
        <dbReference type="EMBL" id="KAH6923062.1"/>
    </source>
</evidence>
<protein>
    <submittedName>
        <fullName evidence="1">Uncharacterized protein</fullName>
    </submittedName>
</protein>
<keyword evidence="2" id="KW-1185">Reference proteome</keyword>
<gene>
    <name evidence="1" type="ORF">HPB50_021392</name>
</gene>
<dbReference type="EMBL" id="CM023489">
    <property type="protein sequence ID" value="KAH6923062.1"/>
    <property type="molecule type" value="Genomic_DNA"/>
</dbReference>
<accession>A0ACB7RQ77</accession>